<feature type="transmembrane region" description="Helical" evidence="4">
    <location>
        <begin position="53"/>
        <end position="74"/>
    </location>
</feature>
<evidence type="ECO:0000313" key="7">
    <source>
        <dbReference type="Proteomes" id="UP000017148"/>
    </source>
</evidence>
<feature type="transmembrane region" description="Helical" evidence="4">
    <location>
        <begin position="252"/>
        <end position="271"/>
    </location>
</feature>
<dbReference type="GO" id="GO:0022857">
    <property type="term" value="F:transmembrane transporter activity"/>
    <property type="evidence" value="ECO:0007669"/>
    <property type="project" value="InterPro"/>
</dbReference>
<sequence>MEKSFRGSSHWTRWQVLIAGIILQTAIGGIYAWSTFVPALVETYGYRTGQTGLIIGLQIAVFSSITIPGGKLLYAWGPRTTAAVGAVLFGAGYVAASYFAHSFPLLLFFLGGVSGTGIGLVYVCPLTTGMLWFPRNRGIVTGAAVSGFGLGAVILSLTAEYLMRQGGLGVDEMFRVTGGLFGGVALCAALLLKTPHSMGRPREEAGDGSRPTMRGTLIFRFIQYAMFAGTFSGLLLSGNLTPFILNMGGSEAQAALSISLFAVGNTLGRLIWGGVHDRHKSRWTIRCSLGLLTVVLLAMSVLGGPDMIRLQLLLIILAGFGFGACFVVYAATVVEIFGVASLPKMYPFVFMGYGAAALIAPAFGGWSADRTGSYTTGIVISAAVVAVAFFLTVLLRTYFTSAKEEIHA</sequence>
<dbReference type="SUPFAM" id="SSF103473">
    <property type="entry name" value="MFS general substrate transporter"/>
    <property type="match status" value="1"/>
</dbReference>
<dbReference type="PROSITE" id="PS50850">
    <property type="entry name" value="MFS"/>
    <property type="match status" value="1"/>
</dbReference>
<keyword evidence="7" id="KW-1185">Reference proteome</keyword>
<evidence type="ECO:0000256" key="1">
    <source>
        <dbReference type="ARBA" id="ARBA00022692"/>
    </source>
</evidence>
<dbReference type="Proteomes" id="UP000017148">
    <property type="component" value="Unassembled WGS sequence"/>
</dbReference>
<keyword evidence="3 4" id="KW-0472">Membrane</keyword>
<dbReference type="eggNOG" id="COG2223">
    <property type="taxonomic scope" value="Bacteria"/>
</dbReference>
<evidence type="ECO:0000256" key="4">
    <source>
        <dbReference type="SAM" id="Phobius"/>
    </source>
</evidence>
<evidence type="ECO:0000313" key="6">
    <source>
        <dbReference type="EMBL" id="ERP39232.1"/>
    </source>
</evidence>
<keyword evidence="2 4" id="KW-1133">Transmembrane helix</keyword>
<dbReference type="InterPro" id="IPR020846">
    <property type="entry name" value="MFS_dom"/>
</dbReference>
<feature type="transmembrane region" description="Helical" evidence="4">
    <location>
        <begin position="310"/>
        <end position="334"/>
    </location>
</feature>
<feature type="transmembrane region" description="Helical" evidence="4">
    <location>
        <begin position="12"/>
        <end position="33"/>
    </location>
</feature>
<dbReference type="AlphaFoldDB" id="U7DB26"/>
<dbReference type="OrthoDB" id="9793415at2"/>
<feature type="transmembrane region" description="Helical" evidence="4">
    <location>
        <begin position="106"/>
        <end position="127"/>
    </location>
</feature>
<dbReference type="STRING" id="1313304.CALK_0018"/>
<dbReference type="Pfam" id="PF07690">
    <property type="entry name" value="MFS_1"/>
    <property type="match status" value="2"/>
</dbReference>
<dbReference type="InterPro" id="IPR011701">
    <property type="entry name" value="MFS"/>
</dbReference>
<accession>U7DB26</accession>
<proteinExistence type="predicted"/>
<dbReference type="Gene3D" id="1.20.1250.20">
    <property type="entry name" value="MFS general substrate transporter like domains"/>
    <property type="match status" value="2"/>
</dbReference>
<name>U7DB26_9BACT</name>
<feature type="transmembrane region" description="Helical" evidence="4">
    <location>
        <begin position="374"/>
        <end position="395"/>
    </location>
</feature>
<evidence type="ECO:0000256" key="2">
    <source>
        <dbReference type="ARBA" id="ARBA00022989"/>
    </source>
</evidence>
<dbReference type="PANTHER" id="PTHR11360">
    <property type="entry name" value="MONOCARBOXYLATE TRANSPORTER"/>
    <property type="match status" value="1"/>
</dbReference>
<dbReference type="RefSeq" id="WP_022635592.1">
    <property type="nucleotide sequence ID" value="NZ_ASJR01000001.1"/>
</dbReference>
<dbReference type="InterPro" id="IPR036259">
    <property type="entry name" value="MFS_trans_sf"/>
</dbReference>
<feature type="domain" description="Major facilitator superfamily (MFS) profile" evidence="5">
    <location>
        <begin position="218"/>
        <end position="408"/>
    </location>
</feature>
<feature type="transmembrane region" description="Helical" evidence="4">
    <location>
        <begin position="173"/>
        <end position="192"/>
    </location>
</feature>
<protein>
    <submittedName>
        <fullName evidence="6">Major facilitator superfamily protein</fullName>
    </submittedName>
</protein>
<feature type="transmembrane region" description="Helical" evidence="4">
    <location>
        <begin position="346"/>
        <end position="368"/>
    </location>
</feature>
<reference evidence="6 7" key="1">
    <citation type="journal article" date="2013" name="Environ. Microbiol.">
        <title>Genome analysis of Chitinivibrio alkaliphilus gen. nov., sp. nov., a novel extremely haloalkaliphilic anaerobic chitinolytic bacterium from the candidate phylum Termite Group 3.</title>
        <authorList>
            <person name="Sorokin D.Y."/>
            <person name="Gumerov V.M."/>
            <person name="Rakitin A.L."/>
            <person name="Beletsky A.V."/>
            <person name="Damste J.S."/>
            <person name="Muyzer G."/>
            <person name="Mardanov A.V."/>
            <person name="Ravin N.V."/>
        </authorList>
    </citation>
    <scope>NUCLEOTIDE SEQUENCE [LARGE SCALE GENOMIC DNA]</scope>
    <source>
        <strain evidence="6 7">ACht1</strain>
    </source>
</reference>
<comment type="caution">
    <text evidence="6">The sequence shown here is derived from an EMBL/GenBank/DDBJ whole genome shotgun (WGS) entry which is preliminary data.</text>
</comment>
<keyword evidence="1 4" id="KW-0812">Transmembrane</keyword>
<feature type="transmembrane region" description="Helical" evidence="4">
    <location>
        <begin position="139"/>
        <end position="161"/>
    </location>
</feature>
<feature type="transmembrane region" description="Helical" evidence="4">
    <location>
        <begin position="217"/>
        <end position="240"/>
    </location>
</feature>
<feature type="transmembrane region" description="Helical" evidence="4">
    <location>
        <begin position="283"/>
        <end position="304"/>
    </location>
</feature>
<gene>
    <name evidence="6" type="ORF">CALK_0018</name>
</gene>
<evidence type="ECO:0000259" key="5">
    <source>
        <dbReference type="PROSITE" id="PS50850"/>
    </source>
</evidence>
<organism evidence="6 7">
    <name type="scientific">Chitinivibrio alkaliphilus ACht1</name>
    <dbReference type="NCBI Taxonomy" id="1313304"/>
    <lineage>
        <taxon>Bacteria</taxon>
        <taxon>Pseudomonadati</taxon>
        <taxon>Fibrobacterota</taxon>
        <taxon>Chitinivibrionia</taxon>
        <taxon>Chitinivibrionales</taxon>
        <taxon>Chitinivibrionaceae</taxon>
        <taxon>Chitinivibrio</taxon>
    </lineage>
</organism>
<feature type="transmembrane region" description="Helical" evidence="4">
    <location>
        <begin position="81"/>
        <end position="100"/>
    </location>
</feature>
<dbReference type="EMBL" id="ASJR01000001">
    <property type="protein sequence ID" value="ERP39232.1"/>
    <property type="molecule type" value="Genomic_DNA"/>
</dbReference>
<dbReference type="InterPro" id="IPR050327">
    <property type="entry name" value="Proton-linked_MCT"/>
</dbReference>
<evidence type="ECO:0000256" key="3">
    <source>
        <dbReference type="ARBA" id="ARBA00023136"/>
    </source>
</evidence>